<name>A0A1H9UQE1_9BACI</name>
<evidence type="ECO:0000256" key="2">
    <source>
        <dbReference type="ARBA" id="ARBA00022723"/>
    </source>
</evidence>
<evidence type="ECO:0000256" key="4">
    <source>
        <dbReference type="ARBA" id="ARBA00022833"/>
    </source>
</evidence>
<evidence type="ECO:0000313" key="6">
    <source>
        <dbReference type="EMBL" id="SES11612.1"/>
    </source>
</evidence>
<keyword evidence="3 6" id="KW-0378">Hydrolase</keyword>
<comment type="similarity">
    <text evidence="5">Belongs to the creatininase superfamily.</text>
</comment>
<dbReference type="GO" id="GO:0009231">
    <property type="term" value="P:riboflavin biosynthetic process"/>
    <property type="evidence" value="ECO:0007669"/>
    <property type="project" value="TreeGrafter"/>
</dbReference>
<reference evidence="7" key="1">
    <citation type="submission" date="2016-10" db="EMBL/GenBank/DDBJ databases">
        <authorList>
            <person name="Varghese N."/>
            <person name="Submissions S."/>
        </authorList>
    </citation>
    <scope>NUCLEOTIDE SEQUENCE [LARGE SCALE GENOMIC DNA]</scope>
    <source>
        <strain evidence="7">S9</strain>
    </source>
</reference>
<dbReference type="GO" id="GO:0016811">
    <property type="term" value="F:hydrolase activity, acting on carbon-nitrogen (but not peptide) bonds, in linear amides"/>
    <property type="evidence" value="ECO:0007669"/>
    <property type="project" value="TreeGrafter"/>
</dbReference>
<dbReference type="InterPro" id="IPR003785">
    <property type="entry name" value="Creatininase/forma_Hydrolase"/>
</dbReference>
<evidence type="ECO:0000256" key="3">
    <source>
        <dbReference type="ARBA" id="ARBA00022801"/>
    </source>
</evidence>
<dbReference type="RefSeq" id="WP_177174321.1">
    <property type="nucleotide sequence ID" value="NZ_FOGT01000008.1"/>
</dbReference>
<protein>
    <submittedName>
        <fullName evidence="6">Creatinine amidohydrolase</fullName>
    </submittedName>
</protein>
<sequence>MTVDYSHYKWQEVPKLVNQRSVAILPLGATEEHGHHLPMDVDTEIAVNICREAAKKSSKDVVLPPIPFGFESHHMGFPGTIDIPSATLIEFGRAVTGSLAQHGFQHILLVNGHGSNRPVIDLIARNTIVDYPETLCASISWWEFQKVREAARGILSEEPTSHGCDLETSVYMYLHPDRVDMSKARADGLDNITPHFWNDLLGRRPEGYANPAKMMEIWHTMTESGVRGDPRSSTAEKGKILFEAAADELADLLEEFRERKPRQPIGPVYPRE</sequence>
<dbReference type="EMBL" id="FOGT01000008">
    <property type="protein sequence ID" value="SES11612.1"/>
    <property type="molecule type" value="Genomic_DNA"/>
</dbReference>
<dbReference type="PANTHER" id="PTHR35005">
    <property type="entry name" value="3-DEHYDRO-SCYLLO-INOSOSE HYDROLASE"/>
    <property type="match status" value="1"/>
</dbReference>
<organism evidence="6 7">
    <name type="scientific">Salipaludibacillus aurantiacus</name>
    <dbReference type="NCBI Taxonomy" id="1601833"/>
    <lineage>
        <taxon>Bacteria</taxon>
        <taxon>Bacillati</taxon>
        <taxon>Bacillota</taxon>
        <taxon>Bacilli</taxon>
        <taxon>Bacillales</taxon>
        <taxon>Bacillaceae</taxon>
    </lineage>
</organism>
<dbReference type="Gene3D" id="3.40.50.10310">
    <property type="entry name" value="Creatininase"/>
    <property type="match status" value="1"/>
</dbReference>
<comment type="cofactor">
    <cofactor evidence="1">
        <name>Zn(2+)</name>
        <dbReference type="ChEBI" id="CHEBI:29105"/>
    </cofactor>
</comment>
<proteinExistence type="inferred from homology"/>
<dbReference type="Proteomes" id="UP000198571">
    <property type="component" value="Unassembled WGS sequence"/>
</dbReference>
<keyword evidence="4" id="KW-0862">Zinc</keyword>
<evidence type="ECO:0000313" key="7">
    <source>
        <dbReference type="Proteomes" id="UP000198571"/>
    </source>
</evidence>
<evidence type="ECO:0000256" key="1">
    <source>
        <dbReference type="ARBA" id="ARBA00001947"/>
    </source>
</evidence>
<keyword evidence="7" id="KW-1185">Reference proteome</keyword>
<dbReference type="STRING" id="1601833.SAMN05518684_108102"/>
<dbReference type="InterPro" id="IPR024087">
    <property type="entry name" value="Creatininase-like_sf"/>
</dbReference>
<evidence type="ECO:0000256" key="5">
    <source>
        <dbReference type="ARBA" id="ARBA00024029"/>
    </source>
</evidence>
<keyword evidence="2" id="KW-0479">Metal-binding</keyword>
<dbReference type="Pfam" id="PF02633">
    <property type="entry name" value="Creatininase"/>
    <property type="match status" value="1"/>
</dbReference>
<dbReference type="GO" id="GO:0046872">
    <property type="term" value="F:metal ion binding"/>
    <property type="evidence" value="ECO:0007669"/>
    <property type="project" value="UniProtKB-KW"/>
</dbReference>
<dbReference type="PANTHER" id="PTHR35005:SF1">
    <property type="entry name" value="2-AMINO-5-FORMYLAMINO-6-RIBOSYLAMINOPYRIMIDIN-4(3H)-ONE 5'-MONOPHOSPHATE DEFORMYLASE"/>
    <property type="match status" value="1"/>
</dbReference>
<dbReference type="SUPFAM" id="SSF102215">
    <property type="entry name" value="Creatininase"/>
    <property type="match status" value="1"/>
</dbReference>
<gene>
    <name evidence="6" type="ORF">SAMN05518684_108102</name>
</gene>
<accession>A0A1H9UQE1</accession>
<dbReference type="AlphaFoldDB" id="A0A1H9UQE1"/>